<dbReference type="EMBL" id="CYSB01000010">
    <property type="protein sequence ID" value="CUH64359.1"/>
    <property type="molecule type" value="Genomic_DNA"/>
</dbReference>
<keyword evidence="8" id="KW-1185">Reference proteome</keyword>
<dbReference type="GO" id="GO:0016846">
    <property type="term" value="F:carbon-sulfur lyase activity"/>
    <property type="evidence" value="ECO:0007669"/>
    <property type="project" value="InterPro"/>
</dbReference>
<evidence type="ECO:0000256" key="1">
    <source>
        <dbReference type="ARBA" id="ARBA00005495"/>
    </source>
</evidence>
<evidence type="ECO:0000313" key="9">
    <source>
        <dbReference type="Proteomes" id="UP000051887"/>
    </source>
</evidence>
<dbReference type="RefSeq" id="WP_058245503.1">
    <property type="nucleotide sequence ID" value="NZ_CYSB01000010.1"/>
</dbReference>
<dbReference type="AlphaFoldDB" id="A0A0P1F8H0"/>
<sequence>MAKGECNCGAVRFEITSEIRDVYMCHCSICRRMTGGAGVPVVVVPNEDFRWLSGQDNIATWKKPDVDWQGWFCRTCGSPLPGDNDPARTYVPVGVLTEGAEALEVKHHIWVGSKAHWDVIGDAGKQHPEAFGTG</sequence>
<evidence type="ECO:0000256" key="2">
    <source>
        <dbReference type="ARBA" id="ARBA00022723"/>
    </source>
</evidence>
<dbReference type="OrthoDB" id="9807246at2"/>
<dbReference type="Gene3D" id="3.90.1590.10">
    <property type="entry name" value="glutathione-dependent formaldehyde- activating enzyme (gfa)"/>
    <property type="match status" value="1"/>
</dbReference>
<dbReference type="Pfam" id="PF04828">
    <property type="entry name" value="GFA"/>
    <property type="match status" value="1"/>
</dbReference>
<dbReference type="Proteomes" id="UP000051887">
    <property type="component" value="Unassembled WGS sequence"/>
</dbReference>
<keyword evidence="2" id="KW-0479">Metal-binding</keyword>
<dbReference type="PROSITE" id="PS51891">
    <property type="entry name" value="CENP_V_GFA"/>
    <property type="match status" value="1"/>
</dbReference>
<evidence type="ECO:0000256" key="4">
    <source>
        <dbReference type="ARBA" id="ARBA00023239"/>
    </source>
</evidence>
<evidence type="ECO:0000313" key="8">
    <source>
        <dbReference type="Proteomes" id="UP000051086"/>
    </source>
</evidence>
<dbReference type="Proteomes" id="UP000051086">
    <property type="component" value="Unassembled WGS sequence"/>
</dbReference>
<proteinExistence type="inferred from homology"/>
<evidence type="ECO:0000259" key="5">
    <source>
        <dbReference type="PROSITE" id="PS51891"/>
    </source>
</evidence>
<dbReference type="SUPFAM" id="SSF51316">
    <property type="entry name" value="Mss4-like"/>
    <property type="match status" value="1"/>
</dbReference>
<evidence type="ECO:0000313" key="7">
    <source>
        <dbReference type="EMBL" id="CUH74386.1"/>
    </source>
</evidence>
<name>A0A0P1F8H0_9RHOB</name>
<comment type="similarity">
    <text evidence="1">Belongs to the Gfa family.</text>
</comment>
<dbReference type="EMBL" id="CYSC01000047">
    <property type="protein sequence ID" value="CUH74386.1"/>
    <property type="molecule type" value="Genomic_DNA"/>
</dbReference>
<accession>A0A0P1F8H0</accession>
<dbReference type="InterPro" id="IPR011057">
    <property type="entry name" value="Mss4-like_sf"/>
</dbReference>
<dbReference type="InterPro" id="IPR006913">
    <property type="entry name" value="CENP-V/GFA"/>
</dbReference>
<feature type="domain" description="CENP-V/GFA" evidence="5">
    <location>
        <begin position="2"/>
        <end position="118"/>
    </location>
</feature>
<dbReference type="PANTHER" id="PTHR33337">
    <property type="entry name" value="GFA DOMAIN-CONTAINING PROTEIN"/>
    <property type="match status" value="1"/>
</dbReference>
<organism evidence="7 9">
    <name type="scientific">Thalassovita autumnalis</name>
    <dbReference type="NCBI Taxonomy" id="2072972"/>
    <lineage>
        <taxon>Bacteria</taxon>
        <taxon>Pseudomonadati</taxon>
        <taxon>Pseudomonadota</taxon>
        <taxon>Alphaproteobacteria</taxon>
        <taxon>Rhodobacterales</taxon>
        <taxon>Roseobacteraceae</taxon>
        <taxon>Thalassovita</taxon>
    </lineage>
</organism>
<keyword evidence="4" id="KW-0456">Lyase</keyword>
<evidence type="ECO:0000313" key="6">
    <source>
        <dbReference type="EMBL" id="CUH64359.1"/>
    </source>
</evidence>
<protein>
    <recommendedName>
        <fullName evidence="5">CENP-V/GFA domain-containing protein</fullName>
    </recommendedName>
</protein>
<dbReference type="GO" id="GO:0046872">
    <property type="term" value="F:metal ion binding"/>
    <property type="evidence" value="ECO:0007669"/>
    <property type="project" value="UniProtKB-KW"/>
</dbReference>
<evidence type="ECO:0000256" key="3">
    <source>
        <dbReference type="ARBA" id="ARBA00022833"/>
    </source>
</evidence>
<reference evidence="7 9" key="1">
    <citation type="submission" date="2015-09" db="EMBL/GenBank/DDBJ databases">
        <authorList>
            <consortium name="Swine Surveillance"/>
        </authorList>
    </citation>
    <scope>NUCLEOTIDE SEQUENCE [LARGE SCALE GENOMIC DNA]</scope>
    <source>
        <strain evidence="7 9">5120</strain>
    </source>
</reference>
<gene>
    <name evidence="6" type="ORF">TL5118_00851</name>
    <name evidence="7" type="ORF">TL5120_04206</name>
</gene>
<dbReference type="PANTHER" id="PTHR33337:SF40">
    <property type="entry name" value="CENP-V_GFA DOMAIN-CONTAINING PROTEIN-RELATED"/>
    <property type="match status" value="1"/>
</dbReference>
<keyword evidence="3" id="KW-0862">Zinc</keyword>
<reference evidence="6 8" key="2">
    <citation type="submission" date="2015-09" db="EMBL/GenBank/DDBJ databases">
        <authorList>
            <person name="Rodrigo-Torres L."/>
            <person name="Arahal D.R."/>
        </authorList>
    </citation>
    <scope>NUCLEOTIDE SEQUENCE [LARGE SCALE GENOMIC DNA]</scope>
    <source>
        <strain evidence="6 8">CECT 5118</strain>
    </source>
</reference>